<dbReference type="InterPro" id="IPR023796">
    <property type="entry name" value="Serpin_dom"/>
</dbReference>
<evidence type="ECO:0000256" key="1">
    <source>
        <dbReference type="RuleBase" id="RU000411"/>
    </source>
</evidence>
<gene>
    <name evidence="3" type="ORF">NONO_c45300</name>
</gene>
<dbReference type="SUPFAM" id="SSF56574">
    <property type="entry name" value="Serpins"/>
    <property type="match status" value="2"/>
</dbReference>
<organism evidence="3 4">
    <name type="scientific">Nocardia nova SH22a</name>
    <dbReference type="NCBI Taxonomy" id="1415166"/>
    <lineage>
        <taxon>Bacteria</taxon>
        <taxon>Bacillati</taxon>
        <taxon>Actinomycetota</taxon>
        <taxon>Actinomycetes</taxon>
        <taxon>Mycobacteriales</taxon>
        <taxon>Nocardiaceae</taxon>
        <taxon>Nocardia</taxon>
    </lineage>
</organism>
<proteinExistence type="inferred from homology"/>
<dbReference type="GO" id="GO:0004867">
    <property type="term" value="F:serine-type endopeptidase inhibitor activity"/>
    <property type="evidence" value="ECO:0007669"/>
    <property type="project" value="InterPro"/>
</dbReference>
<dbReference type="InterPro" id="IPR042178">
    <property type="entry name" value="Serpin_sf_1"/>
</dbReference>
<sequence length="381" mass="39140">MQTSLAADVGAANDLTRRWCTAAGSGDFVLSGCGVWPLLALLTASASEPARTELAAAAAVPATRAHTLATSLLDRLAGADTIHAALGVWIGDGIDVNPDWLRALPTGSVSALQGGAGLDEWTQRNTGGLIGRFPLAVDESTDLALATAVVARTEWAQPFHADVLEPQVGPWRGHRGPALARYGRTLGDAVLLDADPAVTRVTVRGTGDLDVHLLLGPDSCPPATVLAAGLHALDGSVGTRPLSAAGTGPGVRVQEVIAVGDSLRIELPPFDIHHAHDLLREPDLFGLRAAATPVGHPFPGLSATPVFVSGAAQHVRARFTAEGFHAAAVTAAGLTATGLPPAPTPSIEIAVTFDRPFGFLAVHRPTGLVIVAGWVATPPTW</sequence>
<dbReference type="AlphaFoldDB" id="W5TJF6"/>
<evidence type="ECO:0000313" key="3">
    <source>
        <dbReference type="EMBL" id="AHH19314.1"/>
    </source>
</evidence>
<name>W5TJF6_9NOCA</name>
<evidence type="ECO:0000259" key="2">
    <source>
        <dbReference type="SMART" id="SM00093"/>
    </source>
</evidence>
<keyword evidence="4" id="KW-1185">Reference proteome</keyword>
<dbReference type="PANTHER" id="PTHR11461:SF211">
    <property type="entry name" value="GH10112P-RELATED"/>
    <property type="match status" value="1"/>
</dbReference>
<dbReference type="GO" id="GO:0005615">
    <property type="term" value="C:extracellular space"/>
    <property type="evidence" value="ECO:0007669"/>
    <property type="project" value="InterPro"/>
</dbReference>
<accession>W5TJF6</accession>
<dbReference type="HOGENOM" id="CLU_041784_0_0_11"/>
<dbReference type="STRING" id="1415166.NONO_c45300"/>
<dbReference type="Proteomes" id="UP000019150">
    <property type="component" value="Chromosome"/>
</dbReference>
<reference evidence="3 4" key="1">
    <citation type="journal article" date="2014" name="Appl. Environ. Microbiol.">
        <title>Insights into the Microbial Degradation of Rubber and Gutta-Percha by Analysis of the Complete Genome of Nocardia nova SH22a.</title>
        <authorList>
            <person name="Luo Q."/>
            <person name="Hiessl S."/>
            <person name="Poehlein A."/>
            <person name="Daniel R."/>
            <person name="Steinbuchel A."/>
        </authorList>
    </citation>
    <scope>NUCLEOTIDE SEQUENCE [LARGE SCALE GENOMIC DNA]</scope>
    <source>
        <strain evidence="3">SH22a</strain>
    </source>
</reference>
<dbReference type="EMBL" id="CP006850">
    <property type="protein sequence ID" value="AHH19314.1"/>
    <property type="molecule type" value="Genomic_DNA"/>
</dbReference>
<dbReference type="Pfam" id="PF00079">
    <property type="entry name" value="Serpin"/>
    <property type="match status" value="1"/>
</dbReference>
<dbReference type="InterPro" id="IPR036186">
    <property type="entry name" value="Serpin_sf"/>
</dbReference>
<dbReference type="KEGG" id="nno:NONO_c45300"/>
<protein>
    <submittedName>
        <fullName evidence="3">Serpin (Serine protease inhibitor) domain-containing protein</fullName>
    </submittedName>
</protein>
<dbReference type="eggNOG" id="COG4826">
    <property type="taxonomic scope" value="Bacteria"/>
</dbReference>
<feature type="domain" description="Serpin" evidence="2">
    <location>
        <begin position="13"/>
        <end position="378"/>
    </location>
</feature>
<evidence type="ECO:0000313" key="4">
    <source>
        <dbReference type="Proteomes" id="UP000019150"/>
    </source>
</evidence>
<comment type="similarity">
    <text evidence="1">Belongs to the serpin family.</text>
</comment>
<dbReference type="SMART" id="SM00093">
    <property type="entry name" value="SERPIN"/>
    <property type="match status" value="1"/>
</dbReference>
<dbReference type="PATRIC" id="fig|1415166.3.peg.4656"/>
<dbReference type="PANTHER" id="PTHR11461">
    <property type="entry name" value="SERINE PROTEASE INHIBITOR, SERPIN"/>
    <property type="match status" value="1"/>
</dbReference>
<dbReference type="Gene3D" id="3.30.497.10">
    <property type="entry name" value="Antithrombin, subunit I, domain 2"/>
    <property type="match status" value="2"/>
</dbReference>
<dbReference type="RefSeq" id="WP_025350719.1">
    <property type="nucleotide sequence ID" value="NZ_CP006850.1"/>
</dbReference>
<dbReference type="OrthoDB" id="4847668at2"/>
<dbReference type="InterPro" id="IPR000215">
    <property type="entry name" value="Serpin_fam"/>
</dbReference>